<organism evidence="1 2">
    <name type="scientific">Actinomadura montaniterrae</name>
    <dbReference type="NCBI Taxonomy" id="1803903"/>
    <lineage>
        <taxon>Bacteria</taxon>
        <taxon>Bacillati</taxon>
        <taxon>Actinomycetota</taxon>
        <taxon>Actinomycetes</taxon>
        <taxon>Streptosporangiales</taxon>
        <taxon>Thermomonosporaceae</taxon>
        <taxon>Actinomadura</taxon>
    </lineage>
</organism>
<evidence type="ECO:0000313" key="2">
    <source>
        <dbReference type="Proteomes" id="UP000483004"/>
    </source>
</evidence>
<keyword evidence="2" id="KW-1185">Reference proteome</keyword>
<proteinExistence type="predicted"/>
<gene>
    <name evidence="1" type="ORF">F9B16_27695</name>
</gene>
<dbReference type="RefSeq" id="WP_151543143.1">
    <property type="nucleotide sequence ID" value="NZ_WBMR01000094.1"/>
</dbReference>
<accession>A0A6L3VMN1</accession>
<name>A0A6L3VMN1_9ACTN</name>
<dbReference type="Gene3D" id="1.10.287.1060">
    <property type="entry name" value="ESAT-6-like"/>
    <property type="match status" value="1"/>
</dbReference>
<dbReference type="EMBL" id="WBMR01000094">
    <property type="protein sequence ID" value="KAB2374363.1"/>
    <property type="molecule type" value="Genomic_DNA"/>
</dbReference>
<reference evidence="1 2" key="1">
    <citation type="submission" date="2019-09" db="EMBL/GenBank/DDBJ databases">
        <title>Actinomadura physcomitrii sp. nov., a novel actinomycete isolated from moss [Physcomitrium sphaericum (Ludw) Fuernr].</title>
        <authorList>
            <person name="Liu C."/>
            <person name="Zhuang X."/>
        </authorList>
    </citation>
    <scope>NUCLEOTIDE SEQUENCE [LARGE SCALE GENOMIC DNA]</scope>
    <source>
        <strain evidence="1 2">CYP1-1B</strain>
    </source>
</reference>
<dbReference type="OrthoDB" id="5969911at2"/>
<dbReference type="AlphaFoldDB" id="A0A6L3VMN1"/>
<sequence>MVSFDQLRKAKPELFSETAKSWSHCAAKLDDEAGHLTSQVFRPMQRPDVWAGPAAQAAAKHCGNVEQATTDAVDEMRQVAGVLRTLSEEITSAQRELHSALDAARRSNVTVSSDGSKVTAPEIPVPAGQSDLAAQRQKEMQGVVDNIAKLIKDAVDRATKADQAAAQQLRKWGVAMPDADTQAANDAKLGAQAKRAAELAKKAPILSKAELKELDDLLKQNSGNPLFATAFLNDLGPQGALRFGGVLSTMDPYGGDKQRTALLGDLQRQMGTALAAGTDPANHQHVPDAWVKQLEAAGKQKMDIGLRDYQPYGYQILGNLMRSGHYSTSFLKDVGGDLYGFEKSHPGIWQQNSPTGLNGHLHLNISDGNGAGNDPMYGLMRAMADNPEASRQFFSDHGKIDYFLTQRRWPLDFSEPAMPKNYQPPAMGMFGGALESATANAATDPASAEIARHTIETIGKPIDSGGLDGHIPDGLRGHIGNVVANDIKDVHDEFVGGNLDGNTNNYRRVLTDLAKDPNDYAAVYTAEQLHAHTTMHGPKTPFNLDATARVLGTLDYGREEALTEAGGKVDDQYNKSLERYHKVTNLVVGNVAGRIPVPGVGELLSGGIDSAFKSAHHNSAEAMSAQAAISSGKSDDYIRFLAGEAARNGYGSLDQLNSDAQLQISQARDAARDAEIKSPNQ</sequence>
<protein>
    <submittedName>
        <fullName evidence="1">Uncharacterized protein</fullName>
    </submittedName>
</protein>
<dbReference type="Proteomes" id="UP000483004">
    <property type="component" value="Unassembled WGS sequence"/>
</dbReference>
<comment type="caution">
    <text evidence="1">The sequence shown here is derived from an EMBL/GenBank/DDBJ whole genome shotgun (WGS) entry which is preliminary data.</text>
</comment>
<evidence type="ECO:0000313" key="1">
    <source>
        <dbReference type="EMBL" id="KAB2374363.1"/>
    </source>
</evidence>